<dbReference type="EMBL" id="JAHLFQ010000256">
    <property type="protein sequence ID" value="MBU3805238.1"/>
    <property type="molecule type" value="Genomic_DNA"/>
</dbReference>
<dbReference type="AlphaFoldDB" id="A0A9E2KDS6"/>
<organism evidence="2 3">
    <name type="scientific">Candidatus Cellulosilyticum pullistercoris</name>
    <dbReference type="NCBI Taxonomy" id="2838521"/>
    <lineage>
        <taxon>Bacteria</taxon>
        <taxon>Bacillati</taxon>
        <taxon>Bacillota</taxon>
        <taxon>Clostridia</taxon>
        <taxon>Lachnospirales</taxon>
        <taxon>Cellulosilyticaceae</taxon>
        <taxon>Cellulosilyticum</taxon>
    </lineage>
</organism>
<name>A0A9E2KDS6_9FIRM</name>
<protein>
    <submittedName>
        <fullName evidence="2">Uncharacterized protein</fullName>
    </submittedName>
</protein>
<proteinExistence type="predicted"/>
<keyword evidence="1" id="KW-1133">Transmembrane helix</keyword>
<evidence type="ECO:0000256" key="1">
    <source>
        <dbReference type="SAM" id="Phobius"/>
    </source>
</evidence>
<keyword evidence="1" id="KW-0812">Transmembrane</keyword>
<dbReference type="Proteomes" id="UP000824229">
    <property type="component" value="Unassembled WGS sequence"/>
</dbReference>
<gene>
    <name evidence="2" type="ORF">H9872_10865</name>
</gene>
<comment type="caution">
    <text evidence="2">The sequence shown here is derived from an EMBL/GenBank/DDBJ whole genome shotgun (WGS) entry which is preliminary data.</text>
</comment>
<evidence type="ECO:0000313" key="3">
    <source>
        <dbReference type="Proteomes" id="UP000824229"/>
    </source>
</evidence>
<reference evidence="2" key="1">
    <citation type="journal article" date="2021" name="PeerJ">
        <title>Extensive microbial diversity within the chicken gut microbiome revealed by metagenomics and culture.</title>
        <authorList>
            <person name="Gilroy R."/>
            <person name="Ravi A."/>
            <person name="Getino M."/>
            <person name="Pursley I."/>
            <person name="Horton D.L."/>
            <person name="Alikhan N.F."/>
            <person name="Baker D."/>
            <person name="Gharbi K."/>
            <person name="Hall N."/>
            <person name="Watson M."/>
            <person name="Adriaenssens E.M."/>
            <person name="Foster-Nyarko E."/>
            <person name="Jarju S."/>
            <person name="Secka A."/>
            <person name="Antonio M."/>
            <person name="Oren A."/>
            <person name="Chaudhuri R.R."/>
            <person name="La Ragione R."/>
            <person name="Hildebrand F."/>
            <person name="Pallen M.J."/>
        </authorList>
    </citation>
    <scope>NUCLEOTIDE SEQUENCE</scope>
    <source>
        <strain evidence="2">B5-657</strain>
    </source>
</reference>
<keyword evidence="1" id="KW-0472">Membrane</keyword>
<feature type="non-terminal residue" evidence="2">
    <location>
        <position position="70"/>
    </location>
</feature>
<sequence>MTSNLSKQEKLAKQEALANKIMMIPIVLLLAIVPLIIRVLVVYPTDAVADVLNTNMVIDSFSNYKATAII</sequence>
<evidence type="ECO:0000313" key="2">
    <source>
        <dbReference type="EMBL" id="MBU3805238.1"/>
    </source>
</evidence>
<accession>A0A9E2KDS6</accession>
<reference evidence="2" key="2">
    <citation type="submission" date="2021-04" db="EMBL/GenBank/DDBJ databases">
        <authorList>
            <person name="Gilroy R."/>
        </authorList>
    </citation>
    <scope>NUCLEOTIDE SEQUENCE</scope>
    <source>
        <strain evidence="2">B5-657</strain>
    </source>
</reference>
<feature type="transmembrane region" description="Helical" evidence="1">
    <location>
        <begin position="21"/>
        <end position="43"/>
    </location>
</feature>